<dbReference type="KEGG" id="rue:DT065_10640"/>
<accession>A0A345BZQ3</accession>
<gene>
    <name evidence="2" type="ORF">DT065_10640</name>
</gene>
<name>A0A345BZQ3_9BACI</name>
<keyword evidence="3" id="KW-1185">Reference proteome</keyword>
<dbReference type="AlphaFoldDB" id="A0A345BZQ3"/>
<dbReference type="EMBL" id="CP031092">
    <property type="protein sequence ID" value="AXF56434.1"/>
    <property type="molecule type" value="Genomic_DNA"/>
</dbReference>
<proteinExistence type="predicted"/>
<feature type="transmembrane region" description="Helical" evidence="1">
    <location>
        <begin position="14"/>
        <end position="33"/>
    </location>
</feature>
<keyword evidence="1" id="KW-0812">Transmembrane</keyword>
<keyword evidence="1" id="KW-1133">Transmembrane helix</keyword>
<sequence length="78" mass="9185">MCRNFIPKYKAKNLLLLGTIILFLASFFFIFTFQTKYKKFLFKHNLMPLIGLYSLGERIPCMARSSKEKMLEDNAENP</sequence>
<evidence type="ECO:0000256" key="1">
    <source>
        <dbReference type="SAM" id="Phobius"/>
    </source>
</evidence>
<reference evidence="2 3" key="1">
    <citation type="journal article" date="2018" name="J. Microbiol.">
        <title>Salicibibacter kimchii gen. nov., sp. nov., a moderately halophilic and alkalitolerant bacterium in the family Bacillaceae, isolated from kimchi.</title>
        <authorList>
            <person name="Jang J.Y."/>
            <person name="Oh Y.J."/>
            <person name="Lim S.K."/>
            <person name="Park H.K."/>
            <person name="Lee C."/>
            <person name="Kim J.Y."/>
            <person name="Lee M.A."/>
            <person name="Choi H.J."/>
        </authorList>
    </citation>
    <scope>NUCLEOTIDE SEQUENCE [LARGE SCALE GENOMIC DNA]</scope>
    <source>
        <strain evidence="2 3">NKC1-1</strain>
    </source>
</reference>
<protein>
    <submittedName>
        <fullName evidence="2">Uncharacterized protein</fullName>
    </submittedName>
</protein>
<evidence type="ECO:0000313" key="2">
    <source>
        <dbReference type="EMBL" id="AXF56434.1"/>
    </source>
</evidence>
<evidence type="ECO:0000313" key="3">
    <source>
        <dbReference type="Proteomes" id="UP000252100"/>
    </source>
</evidence>
<keyword evidence="1" id="KW-0472">Membrane</keyword>
<dbReference type="Proteomes" id="UP000252100">
    <property type="component" value="Chromosome"/>
</dbReference>
<organism evidence="2 3">
    <name type="scientific">Salicibibacter kimchii</name>
    <dbReference type="NCBI Taxonomy" id="2099786"/>
    <lineage>
        <taxon>Bacteria</taxon>
        <taxon>Bacillati</taxon>
        <taxon>Bacillota</taxon>
        <taxon>Bacilli</taxon>
        <taxon>Bacillales</taxon>
        <taxon>Bacillaceae</taxon>
        <taxon>Salicibibacter</taxon>
    </lineage>
</organism>